<keyword evidence="1" id="KW-0805">Transcription regulation</keyword>
<organism evidence="5 6">
    <name type="scientific">Plantactinospora siamensis</name>
    <dbReference type="NCBI Taxonomy" id="555372"/>
    <lineage>
        <taxon>Bacteria</taxon>
        <taxon>Bacillati</taxon>
        <taxon>Actinomycetota</taxon>
        <taxon>Actinomycetes</taxon>
        <taxon>Micromonosporales</taxon>
        <taxon>Micromonosporaceae</taxon>
        <taxon>Plantactinospora</taxon>
    </lineage>
</organism>
<evidence type="ECO:0000259" key="4">
    <source>
        <dbReference type="PROSITE" id="PS50043"/>
    </source>
</evidence>
<comment type="caution">
    <text evidence="5">The sequence shown here is derived from an EMBL/GenBank/DDBJ whole genome shotgun (WGS) entry which is preliminary data.</text>
</comment>
<keyword evidence="2" id="KW-0238">DNA-binding</keyword>
<dbReference type="Gene3D" id="1.10.10.10">
    <property type="entry name" value="Winged helix-like DNA-binding domain superfamily/Winged helix DNA-binding domain"/>
    <property type="match status" value="1"/>
</dbReference>
<keyword evidence="3" id="KW-0804">Transcription</keyword>
<dbReference type="EMBL" id="JBHLUE010000011">
    <property type="protein sequence ID" value="MFC0565644.1"/>
    <property type="molecule type" value="Genomic_DNA"/>
</dbReference>
<dbReference type="RefSeq" id="WP_377339614.1">
    <property type="nucleotide sequence ID" value="NZ_JBHLUE010000011.1"/>
</dbReference>
<dbReference type="Pfam" id="PF00196">
    <property type="entry name" value="GerE"/>
    <property type="match status" value="1"/>
</dbReference>
<dbReference type="SUPFAM" id="SSF55781">
    <property type="entry name" value="GAF domain-like"/>
    <property type="match status" value="1"/>
</dbReference>
<dbReference type="SMART" id="SM00421">
    <property type="entry name" value="HTH_LUXR"/>
    <property type="match status" value="1"/>
</dbReference>
<dbReference type="PANTHER" id="PTHR44688:SF25">
    <property type="entry name" value="HTH LUXR-TYPE DOMAIN-CONTAINING PROTEIN"/>
    <property type="match status" value="1"/>
</dbReference>
<dbReference type="PRINTS" id="PR00038">
    <property type="entry name" value="HTHLUXR"/>
</dbReference>
<feature type="domain" description="HTH luxR-type" evidence="4">
    <location>
        <begin position="271"/>
        <end position="336"/>
    </location>
</feature>
<evidence type="ECO:0000256" key="3">
    <source>
        <dbReference type="ARBA" id="ARBA00023163"/>
    </source>
</evidence>
<dbReference type="InterPro" id="IPR016032">
    <property type="entry name" value="Sig_transdc_resp-reg_C-effctor"/>
</dbReference>
<protein>
    <submittedName>
        <fullName evidence="5">LuxR C-terminal-related transcriptional regulator</fullName>
    </submittedName>
</protein>
<dbReference type="SUPFAM" id="SSF46894">
    <property type="entry name" value="C-terminal effector domain of the bipartite response regulators"/>
    <property type="match status" value="1"/>
</dbReference>
<dbReference type="PROSITE" id="PS50043">
    <property type="entry name" value="HTH_LUXR_2"/>
    <property type="match status" value="1"/>
</dbReference>
<dbReference type="InterPro" id="IPR000792">
    <property type="entry name" value="Tscrpt_reg_LuxR_C"/>
</dbReference>
<name>A0ABV6NY65_9ACTN</name>
<dbReference type="InterPro" id="IPR036388">
    <property type="entry name" value="WH-like_DNA-bd_sf"/>
</dbReference>
<proteinExistence type="predicted"/>
<dbReference type="PROSITE" id="PS00622">
    <property type="entry name" value="HTH_LUXR_1"/>
    <property type="match status" value="1"/>
</dbReference>
<reference evidence="5 6" key="1">
    <citation type="submission" date="2024-09" db="EMBL/GenBank/DDBJ databases">
        <authorList>
            <person name="Sun Q."/>
            <person name="Mori K."/>
        </authorList>
    </citation>
    <scope>NUCLEOTIDE SEQUENCE [LARGE SCALE GENOMIC DNA]</scope>
    <source>
        <strain evidence="5 6">TBRC 2205</strain>
    </source>
</reference>
<dbReference type="PANTHER" id="PTHR44688">
    <property type="entry name" value="DNA-BINDING TRANSCRIPTIONAL ACTIVATOR DEVR_DOSR"/>
    <property type="match status" value="1"/>
</dbReference>
<evidence type="ECO:0000313" key="6">
    <source>
        <dbReference type="Proteomes" id="UP001589894"/>
    </source>
</evidence>
<keyword evidence="6" id="KW-1185">Reference proteome</keyword>
<evidence type="ECO:0000313" key="5">
    <source>
        <dbReference type="EMBL" id="MFC0565644.1"/>
    </source>
</evidence>
<dbReference type="InterPro" id="IPR003018">
    <property type="entry name" value="GAF"/>
</dbReference>
<dbReference type="InterPro" id="IPR029016">
    <property type="entry name" value="GAF-like_dom_sf"/>
</dbReference>
<sequence length="370" mass="38402">MSTRGYGGPDAERWLSVVLAVGRIASSAGGSRRRAATVLLALRRLLPYDAGSVVLFDADRPAILPLAITGYRGFSSIRDGPPGGLEGAYRHIVRARLDRPGPPLRLDDLPPAQGEHPIRRLLTAAGLPAGVFVPLTTADGRSVGLLMLHTRMPGPGEDVLDVLGGLAPTIANAVDPLRQMAALLAAVPGVFAGAVLTAGGTVLSVPGLPGHPLLVPPAPLLDTAAASLRDGRLYRTFLVPGATGEEHVCATVLPSPGDPPHRRSVAVLLSRMGDAQGLTPRELEVMGLLVDGWSNRRIAAALFVSERTVAAHIEHILVKLEVPTRTMAALRALRLGLFVPSSLLDPPAGGPRLIRGAAGARGRQSSGSAA</sequence>
<accession>A0ABV6NY65</accession>
<dbReference type="Pfam" id="PF13185">
    <property type="entry name" value="GAF_2"/>
    <property type="match status" value="1"/>
</dbReference>
<gene>
    <name evidence="5" type="ORF">ACFFHU_16060</name>
</gene>
<dbReference type="Gene3D" id="3.30.450.40">
    <property type="match status" value="1"/>
</dbReference>
<dbReference type="CDD" id="cd06170">
    <property type="entry name" value="LuxR_C_like"/>
    <property type="match status" value="1"/>
</dbReference>
<evidence type="ECO:0000256" key="2">
    <source>
        <dbReference type="ARBA" id="ARBA00023125"/>
    </source>
</evidence>
<dbReference type="Proteomes" id="UP001589894">
    <property type="component" value="Unassembled WGS sequence"/>
</dbReference>
<evidence type="ECO:0000256" key="1">
    <source>
        <dbReference type="ARBA" id="ARBA00023015"/>
    </source>
</evidence>